<dbReference type="EMBL" id="QGGY01000007">
    <property type="protein sequence ID" value="PWJ75111.1"/>
    <property type="molecule type" value="Genomic_DNA"/>
</dbReference>
<feature type="chain" id="PRO_5044493231" evidence="2">
    <location>
        <begin position="28"/>
        <end position="283"/>
    </location>
</feature>
<comment type="caution">
    <text evidence="3">The sequence shown here is derived from an EMBL/GenBank/DDBJ whole genome shotgun (WGS) entry which is preliminary data.</text>
</comment>
<evidence type="ECO:0000313" key="3">
    <source>
        <dbReference type="EMBL" id="PWJ75111.1"/>
    </source>
</evidence>
<dbReference type="Proteomes" id="UP000245412">
    <property type="component" value="Unassembled WGS sequence"/>
</dbReference>
<sequence>MKKRNTKSGVLAAVVFSAVLSMSSVFTGCQGAGSKAAEKETVSRETESTAAKITGKTVLKETEESAQKTAETSVPETAETAAPVTEQPVPETYVPETAAPEQTEAVQTEAVQTEAAQTEAVQTGPETAEEVYEEPEDQIYRMELSDYMYEEGLQSLTEILELQETEAQQLGMYAKRCEGGGMSVEWKPATETNPRVPITVNCVGNDSVAMLGIYCGLSYQEAKDMLMQSGWHIVGYDLEHPNEFYIEISDQECDLIHLTTEDAGDTVSEWMWLNWPQGEFITN</sequence>
<proteinExistence type="predicted"/>
<feature type="signal peptide" evidence="2">
    <location>
        <begin position="1"/>
        <end position="27"/>
    </location>
</feature>
<dbReference type="AlphaFoldDB" id="A0AB73T3D4"/>
<evidence type="ECO:0000313" key="4">
    <source>
        <dbReference type="Proteomes" id="UP000245412"/>
    </source>
</evidence>
<accession>A0AB73T3D4</accession>
<keyword evidence="4" id="KW-1185">Reference proteome</keyword>
<protein>
    <submittedName>
        <fullName evidence="3">Uncharacterized protein</fullName>
    </submittedName>
</protein>
<reference evidence="3 4" key="1">
    <citation type="submission" date="2018-05" db="EMBL/GenBank/DDBJ databases">
        <authorList>
            <person name="Goeker M."/>
            <person name="Huntemann M."/>
            <person name="Clum A."/>
            <person name="Pillay M."/>
            <person name="Palaniappan K."/>
            <person name="Varghese N."/>
            <person name="Mikhailova N."/>
            <person name="Stamatis D."/>
            <person name="Reddy T."/>
            <person name="Daum C."/>
            <person name="Shapiro N."/>
            <person name="Ivanova N."/>
            <person name="Kyrpides N."/>
            <person name="Woyke T."/>
        </authorList>
    </citation>
    <scope>NUCLEOTIDE SEQUENCE [LARGE SCALE GENOMIC DNA]</scope>
    <source>
        <strain evidence="3 4">DSM 26524</strain>
    </source>
</reference>
<gene>
    <name evidence="3" type="ORF">C7383_107118</name>
</gene>
<organism evidence="3 4">
    <name type="scientific">Murimonas intestini</name>
    <dbReference type="NCBI Taxonomy" id="1337051"/>
    <lineage>
        <taxon>Bacteria</taxon>
        <taxon>Bacillati</taxon>
        <taxon>Bacillota</taxon>
        <taxon>Clostridia</taxon>
        <taxon>Lachnospirales</taxon>
        <taxon>Lachnospiraceae</taxon>
        <taxon>Murimonas</taxon>
    </lineage>
</organism>
<keyword evidence="2" id="KW-0732">Signal</keyword>
<evidence type="ECO:0000256" key="1">
    <source>
        <dbReference type="SAM" id="MobiDB-lite"/>
    </source>
</evidence>
<dbReference type="RefSeq" id="WP_109626902.1">
    <property type="nucleotide sequence ID" value="NZ_JANKBI010000007.1"/>
</dbReference>
<feature type="region of interest" description="Disordered" evidence="1">
    <location>
        <begin position="29"/>
        <end position="84"/>
    </location>
</feature>
<dbReference type="PROSITE" id="PS51257">
    <property type="entry name" value="PROKAR_LIPOPROTEIN"/>
    <property type="match status" value="1"/>
</dbReference>
<evidence type="ECO:0000256" key="2">
    <source>
        <dbReference type="SAM" id="SignalP"/>
    </source>
</evidence>
<name>A0AB73T3D4_9FIRM</name>
<feature type="compositionally biased region" description="Basic and acidic residues" evidence="1">
    <location>
        <begin position="36"/>
        <end position="47"/>
    </location>
</feature>